<evidence type="ECO:0000313" key="7">
    <source>
        <dbReference type="EMBL" id="UNK47273.1"/>
    </source>
</evidence>
<dbReference type="Proteomes" id="UP000829069">
    <property type="component" value="Chromosome"/>
</dbReference>
<gene>
    <name evidence="7" type="ORF">MNQ99_08030</name>
</gene>
<dbReference type="EMBL" id="CP093326">
    <property type="protein sequence ID" value="UNK47273.1"/>
    <property type="molecule type" value="Genomic_DNA"/>
</dbReference>
<dbReference type="PANTHER" id="PTHR30509:SF9">
    <property type="entry name" value="MULTIDRUG RESISTANCE PROTEIN MDTO"/>
    <property type="match status" value="1"/>
</dbReference>
<dbReference type="Pfam" id="PF06081">
    <property type="entry name" value="ArAE_1"/>
    <property type="match status" value="1"/>
</dbReference>
<evidence type="ECO:0000256" key="1">
    <source>
        <dbReference type="ARBA" id="ARBA00004651"/>
    </source>
</evidence>
<evidence type="ECO:0000256" key="5">
    <source>
        <dbReference type="ARBA" id="ARBA00023136"/>
    </source>
</evidence>
<comment type="subcellular location">
    <subcellularLocation>
        <location evidence="1">Cell membrane</location>
        <topology evidence="1">Multi-pass membrane protein</topology>
    </subcellularLocation>
</comment>
<accession>A0ABY3WFD2</accession>
<evidence type="ECO:0000256" key="6">
    <source>
        <dbReference type="SAM" id="Phobius"/>
    </source>
</evidence>
<keyword evidence="3 6" id="KW-0812">Transmembrane</keyword>
<evidence type="ECO:0000256" key="3">
    <source>
        <dbReference type="ARBA" id="ARBA00022692"/>
    </source>
</evidence>
<keyword evidence="4 6" id="KW-1133">Transmembrane helix</keyword>
<feature type="transmembrane region" description="Helical" evidence="6">
    <location>
        <begin position="143"/>
        <end position="160"/>
    </location>
</feature>
<protein>
    <submittedName>
        <fullName evidence="7">Aromatic acid exporter family protein</fullName>
    </submittedName>
</protein>
<evidence type="ECO:0000313" key="8">
    <source>
        <dbReference type="Proteomes" id="UP000829069"/>
    </source>
</evidence>
<feature type="transmembrane region" description="Helical" evidence="6">
    <location>
        <begin position="166"/>
        <end position="185"/>
    </location>
</feature>
<proteinExistence type="predicted"/>
<dbReference type="PANTHER" id="PTHR30509">
    <property type="entry name" value="P-HYDROXYBENZOIC ACID EFFLUX PUMP SUBUNIT-RELATED"/>
    <property type="match status" value="1"/>
</dbReference>
<feature type="transmembrane region" description="Helical" evidence="6">
    <location>
        <begin position="102"/>
        <end position="131"/>
    </location>
</feature>
<reference evidence="7 8" key="1">
    <citation type="submission" date="2022-03" db="EMBL/GenBank/DDBJ databases">
        <title>Isotopic signatures of nitrous oxide derived from detoxification processes.</title>
        <authorList>
            <person name="Behrendt U."/>
            <person name="Buchen C."/>
            <person name="Well R."/>
            <person name="Ulrich A."/>
            <person name="Rohe L."/>
            <person name="Kolb S."/>
            <person name="Schloter M."/>
            <person name="Horn M.A."/>
            <person name="Augustin J."/>
        </authorList>
    </citation>
    <scope>NUCLEOTIDE SEQUENCE [LARGE SCALE GENOMIC DNA]</scope>
    <source>
        <strain evidence="7 8">S4-C24</strain>
    </source>
</reference>
<keyword evidence="2" id="KW-1003">Cell membrane</keyword>
<name>A0ABY3WFD2_9MICC</name>
<dbReference type="RefSeq" id="WP_241915052.1">
    <property type="nucleotide sequence ID" value="NZ_CP093326.1"/>
</dbReference>
<evidence type="ECO:0000256" key="4">
    <source>
        <dbReference type="ARBA" id="ARBA00022989"/>
    </source>
</evidence>
<sequence length="380" mass="40828">MSEPDAAQAGTPGRLARSIGRFVDGLPAPVRKLGQQLGGWQRIQLAFKTAVACGIAWLIARQLPGEVADYPYYAPLGALISMYSTVADSVKTSLQTLAGLLLGIGLAWVLLLTVGLHVLTVSLLVFLGVLVAGLPRLGAGRDWVPMAALFVLLVGGSDAGDYSLGYAVQMAVGVLVGITVNFLLIPPLNFSAVGRSLQQLQSDLAGQLEEMAEALLEDWPPERDEWATNGENIVRLSEQVRQAVQTADRSRKANPRRRFHDRDLEADWSNLRTLERAAFHTQDMTEVLGAVIWDDHLRIPEPVLEPMSEALKASAAAVRSLAADDLQEKLDAADAAQQQLARELAGSVTADTPATAAGYVVVSLDRILGAMRHQLSDSKD</sequence>
<dbReference type="InterPro" id="IPR010343">
    <property type="entry name" value="ArAE_1"/>
</dbReference>
<organism evidence="7 8">
    <name type="scientific">Arthrobacter sulfonylureivorans</name>
    <dbReference type="NCBI Taxonomy" id="2486855"/>
    <lineage>
        <taxon>Bacteria</taxon>
        <taxon>Bacillati</taxon>
        <taxon>Actinomycetota</taxon>
        <taxon>Actinomycetes</taxon>
        <taxon>Micrococcales</taxon>
        <taxon>Micrococcaceae</taxon>
        <taxon>Arthrobacter</taxon>
    </lineage>
</organism>
<keyword evidence="8" id="KW-1185">Reference proteome</keyword>
<keyword evidence="5 6" id="KW-0472">Membrane</keyword>
<evidence type="ECO:0000256" key="2">
    <source>
        <dbReference type="ARBA" id="ARBA00022475"/>
    </source>
</evidence>